<dbReference type="InterPro" id="IPR036961">
    <property type="entry name" value="Kinesin_motor_dom_sf"/>
</dbReference>
<evidence type="ECO:0000256" key="3">
    <source>
        <dbReference type="ARBA" id="ARBA00022840"/>
    </source>
</evidence>
<dbReference type="GO" id="GO:0008017">
    <property type="term" value="F:microtubule binding"/>
    <property type="evidence" value="ECO:0007669"/>
    <property type="project" value="InterPro"/>
</dbReference>
<feature type="binding site" evidence="7">
    <location>
        <begin position="101"/>
        <end position="108"/>
    </location>
    <ligand>
        <name>ATP</name>
        <dbReference type="ChEBI" id="CHEBI:30616"/>
    </ligand>
</feature>
<feature type="domain" description="Kinesin motor" evidence="10">
    <location>
        <begin position="14"/>
        <end position="388"/>
    </location>
</feature>
<reference evidence="11 12" key="1">
    <citation type="submission" date="2015-12" db="EMBL/GenBank/DDBJ databases">
        <title>The genome of Folsomia candida.</title>
        <authorList>
            <person name="Faddeeva A."/>
            <person name="Derks M.F."/>
            <person name="Anvar Y."/>
            <person name="Smit S."/>
            <person name="Van Straalen N."/>
            <person name="Roelofs D."/>
        </authorList>
    </citation>
    <scope>NUCLEOTIDE SEQUENCE [LARGE SCALE GENOMIC DNA]</scope>
    <source>
        <strain evidence="11 12">VU population</strain>
        <tissue evidence="11">Whole body</tissue>
    </source>
</reference>
<dbReference type="OMA" id="YEQHETL"/>
<dbReference type="Proteomes" id="UP000198287">
    <property type="component" value="Unassembled WGS sequence"/>
</dbReference>
<dbReference type="GO" id="GO:0005874">
    <property type="term" value="C:microtubule"/>
    <property type="evidence" value="ECO:0007669"/>
    <property type="project" value="TreeGrafter"/>
</dbReference>
<feature type="coiled-coil region" evidence="8">
    <location>
        <begin position="1490"/>
        <end position="1524"/>
    </location>
</feature>
<comment type="caution">
    <text evidence="11">The sequence shown here is derived from an EMBL/GenBank/DDBJ whole genome shotgun (WGS) entry which is preliminary data.</text>
</comment>
<comment type="similarity">
    <text evidence="7">Belongs to the TRAFAC class myosin-kinesin ATPase superfamily. Kinesin family.</text>
</comment>
<dbReference type="Gene3D" id="3.40.850.10">
    <property type="entry name" value="Kinesin motor domain"/>
    <property type="match status" value="1"/>
</dbReference>
<keyword evidence="3 7" id="KW-0067">ATP-binding</keyword>
<evidence type="ECO:0000259" key="10">
    <source>
        <dbReference type="PROSITE" id="PS50067"/>
    </source>
</evidence>
<dbReference type="InterPro" id="IPR027417">
    <property type="entry name" value="P-loop_NTPase"/>
</dbReference>
<evidence type="ECO:0000313" key="11">
    <source>
        <dbReference type="EMBL" id="OXA50432.1"/>
    </source>
</evidence>
<evidence type="ECO:0000256" key="8">
    <source>
        <dbReference type="SAM" id="Coils"/>
    </source>
</evidence>
<dbReference type="InterPro" id="IPR027640">
    <property type="entry name" value="Kinesin-like_fam"/>
</dbReference>
<dbReference type="PANTHER" id="PTHR47968:SF75">
    <property type="entry name" value="CENTROMERE-ASSOCIATED PROTEIN E"/>
    <property type="match status" value="1"/>
</dbReference>
<evidence type="ECO:0000256" key="7">
    <source>
        <dbReference type="PROSITE-ProRule" id="PRU00283"/>
    </source>
</evidence>
<keyword evidence="5 7" id="KW-0505">Motor protein</keyword>
<sequence length="1941" mass="220962">MSAYTQGPGLVNHKVKVAVRLRPFIEREKQEGAKNNWVVEPTEIIHVDPETQLPKPHNNKQFVFDNVFGPEVTTRTVYDDIVAPIVNEAFNGFNGTVLCYGQTSSGKTHTLYGTEADPGIISFLADDIQKRIENVPGGKVVIRLNLIEIYNENVKDLLCSENPIELVERDGTVVPLKAEHIDIFSGSDIIQAAKRLQRERRLGETRMNSQSSRSHTILRMTINTFDEDEFNAMDNANQSATSQDEFETTTLPGKRIISAVLNFVDLAGSEKASQTGASGDRLREAGHINTSLSALSKVVSQLSKQYESGSKKESSSIASSMCNSIEPRAPRSRFPAGMFVSYRDSKLTRLLQSSLAGDALIAIITNATPASSEETLSTLRFALSAKEIQTKPKRNLITNKLDKLQYENTIKELQAELFGKNEELRLLRMALSKKNATKNEEFEQPPERRNTFHFRTGTGKDWKSLSMIEENEIQQRHSNAPITADDALREFRELSMISSVSEVPPPPAETEEQTNEQTNVIIEDDVIPSKRRKLDTDDTSTPISTLRLQRSLMNIAHSADIKDWSEEKEFLVAEMELIKTENQQLRNELDVFKKSIPTENKNEDISLPTNKVDPETASSSEENDSLQLKISELQNEVKTMGDRLNEKEAELKLREEDVSCLRKQHSEIILEKSAGESEILSLHSCKLNLEKQLHQLQSDYEIKSREYENLKGQNETDEFQQLKVQIDSKNQLISELQQDNEAFRNKLTKKEEEEEQLRKDMDTVNCQSSKRISALRNEITDHEQSMASLRSTKENLEQQLLQAQTQLEQQSREMETLKLKSEVTSVNNNSEEEINFLKISNSTLKDEVNRITNQLCEKEAELNAQSENISSLQHSLQEIDSLQSKISELQNEVMTMTDQLCEKEAELKLREEDVSTLRKQHSEIVLEKSAGESEFESLQNFKVDLELQLHQMKLDYEIQSSEYENLKVKEQNHLDEYQQLLTQIDSKTELISELQQDNETFRNKLTEKEEEEEQLRKDMDTANCQMREGLTALRSEITDHEKSIVSLRDTRDRLERQLVEAQTQVEAKTQEIETLKSDLQLVLSEATSGDNNSEEIESLKISNSELRDDIDRITKQLYEKETALRLQEEDLSSLRKQHSEIVLQKSADESEIESLQFCKVNLEKQLYQVQSDYETQSSEYETLKVKEQSQLNEYQQLLTQIDSKNQLISELQQDNETFKTKLIDEEQLKKDIDTASCQMREDLTALRNEITDNEQSITSLQNSNEKLEQQLAESQTQFESQSQEIETLKVELQRALSDARSVDNNSQEEIKSLRISNSELSDEINRITKQLNEKEVEIKAQSENVSSLQHSLTEINSLQSKISELQAAVKTTTDRLYEKEEELKLRENDVSSLRKQHSEIVLEKSASESALQSLQSCKSNLEKQLHQMQSDYEIQSSEYANLKEQLQQEVQSQDAELKVLRAKVNSSEQTVNIKYSEKLKQDLKASWKDNKDLEDKISELRQLLQGKEEELSQQIRKVQDLNLDDMKPRAEFDRISKEMESRKMELETMTKAKVEIEDQLALSKTKIHGLEQQLEKVANKRKPAITSRGIQTPDDWDPSVKVKELAQLKMTIKVINRELEQSKKQLASAESEKKSALVKLEKTIGEKEARINSLEDHIKGIIKDKDAAKLRQMDQGIQCEYITELVERSRKGENVKLPPEFPNVAKLNTEVKNLKNRVFNLESLLTWCKCEANAEKKKRLLSQKGDMSGSIPGKSPATTSKAIQNKPVENTPLFAPPRSVYTRGSAKVVGVPNLPPTKVMMVEDTIPVIRRSSRISKTEPNFTSPTESPVSPTRPVSVLTPLVSSCSPPAPKKKRSSDDQQISPPTVVTRSQANKLTPPPIPSSSSPKAQGNKIKPKPAMPSSITTRSLRSAPKSSIIVKGDEEFQQRSADFMQWLQDNSQ</sequence>
<keyword evidence="6" id="KW-0963">Cytoplasm</keyword>
<evidence type="ECO:0000256" key="5">
    <source>
        <dbReference type="ARBA" id="ARBA00023175"/>
    </source>
</evidence>
<feature type="coiled-coil region" evidence="8">
    <location>
        <begin position="1411"/>
        <end position="1463"/>
    </location>
</feature>
<keyword evidence="6" id="KW-0206">Cytoskeleton</keyword>
<accession>A0A226DYA3</accession>
<feature type="compositionally biased region" description="Polar residues" evidence="9">
    <location>
        <begin position="1859"/>
        <end position="1875"/>
    </location>
</feature>
<feature type="compositionally biased region" description="Polar residues" evidence="9">
    <location>
        <begin position="616"/>
        <end position="625"/>
    </location>
</feature>
<dbReference type="EMBL" id="LNIX01000009">
    <property type="protein sequence ID" value="OXA50432.1"/>
    <property type="molecule type" value="Genomic_DNA"/>
</dbReference>
<evidence type="ECO:0000256" key="2">
    <source>
        <dbReference type="ARBA" id="ARBA00022741"/>
    </source>
</evidence>
<dbReference type="InterPro" id="IPR001752">
    <property type="entry name" value="Kinesin_motor_dom"/>
</dbReference>
<feature type="coiled-coil region" evidence="8">
    <location>
        <begin position="872"/>
        <end position="899"/>
    </location>
</feature>
<proteinExistence type="inferred from homology"/>
<evidence type="ECO:0000256" key="4">
    <source>
        <dbReference type="ARBA" id="ARBA00023054"/>
    </source>
</evidence>
<feature type="region of interest" description="Disordered" evidence="9">
    <location>
        <begin position="1811"/>
        <end position="1922"/>
    </location>
</feature>
<dbReference type="PANTHER" id="PTHR47968">
    <property type="entry name" value="CENTROMERE PROTEIN E"/>
    <property type="match status" value="1"/>
</dbReference>
<dbReference type="SUPFAM" id="SSF52540">
    <property type="entry name" value="P-loop containing nucleoside triphosphate hydrolases"/>
    <property type="match status" value="1"/>
</dbReference>
<feature type="coiled-coil region" evidence="8">
    <location>
        <begin position="1605"/>
        <end position="1657"/>
    </location>
</feature>
<dbReference type="GO" id="GO:0007018">
    <property type="term" value="P:microtubule-based movement"/>
    <property type="evidence" value="ECO:0007669"/>
    <property type="project" value="InterPro"/>
</dbReference>
<dbReference type="PROSITE" id="PS50067">
    <property type="entry name" value="KINESIN_MOTOR_2"/>
    <property type="match status" value="1"/>
</dbReference>
<organism evidence="11 12">
    <name type="scientific">Folsomia candida</name>
    <name type="common">Springtail</name>
    <dbReference type="NCBI Taxonomy" id="158441"/>
    <lineage>
        <taxon>Eukaryota</taxon>
        <taxon>Metazoa</taxon>
        <taxon>Ecdysozoa</taxon>
        <taxon>Arthropoda</taxon>
        <taxon>Hexapoda</taxon>
        <taxon>Collembola</taxon>
        <taxon>Entomobryomorpha</taxon>
        <taxon>Isotomoidea</taxon>
        <taxon>Isotomidae</taxon>
        <taxon>Proisotominae</taxon>
        <taxon>Folsomia</taxon>
    </lineage>
</organism>
<evidence type="ECO:0000256" key="6">
    <source>
        <dbReference type="ARBA" id="ARBA00023212"/>
    </source>
</evidence>
<dbReference type="Gene3D" id="1.10.287.1490">
    <property type="match status" value="1"/>
</dbReference>
<evidence type="ECO:0000256" key="9">
    <source>
        <dbReference type="SAM" id="MobiDB-lite"/>
    </source>
</evidence>
<dbReference type="SMART" id="SM00129">
    <property type="entry name" value="KISc"/>
    <property type="match status" value="1"/>
</dbReference>
<keyword evidence="12" id="KW-1185">Reference proteome</keyword>
<dbReference type="OrthoDB" id="3176171at2759"/>
<evidence type="ECO:0000313" key="12">
    <source>
        <dbReference type="Proteomes" id="UP000198287"/>
    </source>
</evidence>
<dbReference type="GO" id="GO:0000278">
    <property type="term" value="P:mitotic cell cycle"/>
    <property type="evidence" value="ECO:0007669"/>
    <property type="project" value="TreeGrafter"/>
</dbReference>
<keyword evidence="4 8" id="KW-0175">Coiled coil</keyword>
<feature type="region of interest" description="Disordered" evidence="9">
    <location>
        <begin position="600"/>
        <end position="625"/>
    </location>
</feature>
<feature type="compositionally biased region" description="Basic and acidic residues" evidence="9">
    <location>
        <begin position="437"/>
        <end position="450"/>
    </location>
</feature>
<evidence type="ECO:0000256" key="1">
    <source>
        <dbReference type="ARBA" id="ARBA00004245"/>
    </source>
</evidence>
<feature type="coiled-coil region" evidence="8">
    <location>
        <begin position="963"/>
        <end position="1116"/>
    </location>
</feature>
<protein>
    <submittedName>
        <fullName evidence="11">Centromere-associated protein E</fullName>
    </submittedName>
</protein>
<dbReference type="PRINTS" id="PR00380">
    <property type="entry name" value="KINESINHEAVY"/>
</dbReference>
<name>A0A226DYA3_FOLCA</name>
<dbReference type="GO" id="GO:0005524">
    <property type="term" value="F:ATP binding"/>
    <property type="evidence" value="ECO:0007669"/>
    <property type="project" value="UniProtKB-UniRule"/>
</dbReference>
<feature type="coiled-coil region" evidence="8">
    <location>
        <begin position="403"/>
        <end position="430"/>
    </location>
</feature>
<feature type="compositionally biased region" description="Polar residues" evidence="9">
    <location>
        <begin position="1818"/>
        <end position="1831"/>
    </location>
</feature>
<feature type="coiled-coil region" evidence="8">
    <location>
        <begin position="1553"/>
        <end position="1580"/>
    </location>
</feature>
<dbReference type="STRING" id="158441.A0A226DYA3"/>
<comment type="subcellular location">
    <subcellularLocation>
        <location evidence="1">Cytoplasm</location>
        <location evidence="1">Cytoskeleton</location>
    </subcellularLocation>
</comment>
<dbReference type="GO" id="GO:0003777">
    <property type="term" value="F:microtubule motor activity"/>
    <property type="evidence" value="ECO:0007669"/>
    <property type="project" value="InterPro"/>
</dbReference>
<keyword evidence="2 7" id="KW-0547">Nucleotide-binding</keyword>
<dbReference type="Pfam" id="PF00225">
    <property type="entry name" value="Kinesin"/>
    <property type="match status" value="1"/>
</dbReference>
<feature type="coiled-coil region" evidence="8">
    <location>
        <begin position="1194"/>
        <end position="1382"/>
    </location>
</feature>
<feature type="region of interest" description="Disordered" evidence="9">
    <location>
        <begin position="437"/>
        <end position="456"/>
    </location>
</feature>
<gene>
    <name evidence="11" type="ORF">Fcan01_14799</name>
</gene>